<name>A0A6A6K0K5_WESOR</name>
<accession>A0A6A6K0K5</accession>
<organism evidence="4 5">
    <name type="scientific">Westerdykella ornata</name>
    <dbReference type="NCBI Taxonomy" id="318751"/>
    <lineage>
        <taxon>Eukaryota</taxon>
        <taxon>Fungi</taxon>
        <taxon>Dikarya</taxon>
        <taxon>Ascomycota</taxon>
        <taxon>Pezizomycotina</taxon>
        <taxon>Dothideomycetes</taxon>
        <taxon>Pleosporomycetidae</taxon>
        <taxon>Pleosporales</taxon>
        <taxon>Sporormiaceae</taxon>
        <taxon>Westerdykella</taxon>
    </lineage>
</organism>
<keyword evidence="3" id="KW-0732">Signal</keyword>
<feature type="transmembrane region" description="Helical" evidence="2">
    <location>
        <begin position="197"/>
        <end position="222"/>
    </location>
</feature>
<keyword evidence="2" id="KW-0472">Membrane</keyword>
<evidence type="ECO:0000256" key="2">
    <source>
        <dbReference type="SAM" id="Phobius"/>
    </source>
</evidence>
<dbReference type="Proteomes" id="UP000800097">
    <property type="component" value="Unassembled WGS sequence"/>
</dbReference>
<dbReference type="EMBL" id="ML986484">
    <property type="protein sequence ID" value="KAF2281586.1"/>
    <property type="molecule type" value="Genomic_DNA"/>
</dbReference>
<evidence type="ECO:0000256" key="1">
    <source>
        <dbReference type="SAM" id="MobiDB-lite"/>
    </source>
</evidence>
<sequence length="286" mass="30584">MSSCAFSLVTLLLLFFELVVARDNGFTYPPHSFTNDGLEGSDIVLVVGEKVTLRWETDYIEPITIWQYQWKRDRTAEPRFYAVKLLENTANSPQPKSLSWTAAPVNTSDPDWPNQLTHFNALIFNGFGFNSRTIRVVEDQAAAASISRAFSLTATGGGTPSSSMVTDGALPSTTQAPPLSGDASTVENGKSGETRTLGMALGLGLGIPLLVLLGVLAACWVCRRRIVARYRLSSVPAISGAVPASAEKEVYNSPPVPGSDSDGWNGHGQGRCEVDAGSVARHEVPG</sequence>
<evidence type="ECO:0000256" key="3">
    <source>
        <dbReference type="SAM" id="SignalP"/>
    </source>
</evidence>
<evidence type="ECO:0000313" key="5">
    <source>
        <dbReference type="Proteomes" id="UP000800097"/>
    </source>
</evidence>
<reference evidence="4" key="1">
    <citation type="journal article" date="2020" name="Stud. Mycol.">
        <title>101 Dothideomycetes genomes: a test case for predicting lifestyles and emergence of pathogens.</title>
        <authorList>
            <person name="Haridas S."/>
            <person name="Albert R."/>
            <person name="Binder M."/>
            <person name="Bloem J."/>
            <person name="Labutti K."/>
            <person name="Salamov A."/>
            <person name="Andreopoulos B."/>
            <person name="Baker S."/>
            <person name="Barry K."/>
            <person name="Bills G."/>
            <person name="Bluhm B."/>
            <person name="Cannon C."/>
            <person name="Castanera R."/>
            <person name="Culley D."/>
            <person name="Daum C."/>
            <person name="Ezra D."/>
            <person name="Gonzalez J."/>
            <person name="Henrissat B."/>
            <person name="Kuo A."/>
            <person name="Liang C."/>
            <person name="Lipzen A."/>
            <person name="Lutzoni F."/>
            <person name="Magnuson J."/>
            <person name="Mondo S."/>
            <person name="Nolan M."/>
            <person name="Ohm R."/>
            <person name="Pangilinan J."/>
            <person name="Park H.-J."/>
            <person name="Ramirez L."/>
            <person name="Alfaro M."/>
            <person name="Sun H."/>
            <person name="Tritt A."/>
            <person name="Yoshinaga Y."/>
            <person name="Zwiers L.-H."/>
            <person name="Turgeon B."/>
            <person name="Goodwin S."/>
            <person name="Spatafora J."/>
            <person name="Crous P."/>
            <person name="Grigoriev I."/>
        </authorList>
    </citation>
    <scope>NUCLEOTIDE SEQUENCE</scope>
    <source>
        <strain evidence="4">CBS 379.55</strain>
    </source>
</reference>
<feature type="region of interest" description="Disordered" evidence="1">
    <location>
        <begin position="244"/>
        <end position="286"/>
    </location>
</feature>
<gene>
    <name evidence="4" type="ORF">EI97DRAFT_498141</name>
</gene>
<feature type="compositionally biased region" description="Basic and acidic residues" evidence="1">
    <location>
        <begin position="270"/>
        <end position="286"/>
    </location>
</feature>
<keyword evidence="5" id="KW-1185">Reference proteome</keyword>
<feature type="signal peptide" evidence="3">
    <location>
        <begin position="1"/>
        <end position="21"/>
    </location>
</feature>
<keyword evidence="2" id="KW-1133">Transmembrane helix</keyword>
<evidence type="ECO:0008006" key="6">
    <source>
        <dbReference type="Google" id="ProtNLM"/>
    </source>
</evidence>
<proteinExistence type="predicted"/>
<keyword evidence="2" id="KW-0812">Transmembrane</keyword>
<feature type="chain" id="PRO_5025472580" description="Mid2 domain-containing protein" evidence="3">
    <location>
        <begin position="22"/>
        <end position="286"/>
    </location>
</feature>
<evidence type="ECO:0000313" key="4">
    <source>
        <dbReference type="EMBL" id="KAF2281586.1"/>
    </source>
</evidence>
<dbReference type="AlphaFoldDB" id="A0A6A6K0K5"/>
<feature type="region of interest" description="Disordered" evidence="1">
    <location>
        <begin position="157"/>
        <end position="188"/>
    </location>
</feature>
<dbReference type="RefSeq" id="XP_033659123.1">
    <property type="nucleotide sequence ID" value="XM_033802541.1"/>
</dbReference>
<dbReference type="GeneID" id="54555716"/>
<protein>
    <recommendedName>
        <fullName evidence="6">Mid2 domain-containing protein</fullName>
    </recommendedName>
</protein>